<proteinExistence type="predicted"/>
<dbReference type="EMBL" id="PEBQ01000184">
    <property type="protein sequence ID" value="PHY92867.1"/>
    <property type="molecule type" value="Genomic_DNA"/>
</dbReference>
<comment type="caution">
    <text evidence="2">The sequence shown here is derived from an EMBL/GenBank/DDBJ whole genome shotgun (WGS) entry which is preliminary data.</text>
</comment>
<dbReference type="Proteomes" id="UP000228751">
    <property type="component" value="Unassembled WGS sequence"/>
</dbReference>
<dbReference type="AlphaFoldDB" id="A0A2G4R8M9"/>
<evidence type="ECO:0000313" key="2">
    <source>
        <dbReference type="EMBL" id="PHY92867.1"/>
    </source>
</evidence>
<gene>
    <name evidence="2" type="ORF">CSR02_14675</name>
</gene>
<keyword evidence="3" id="KW-1185">Reference proteome</keyword>
<evidence type="ECO:0000256" key="1">
    <source>
        <dbReference type="SAM" id="MobiDB-lite"/>
    </source>
</evidence>
<feature type="compositionally biased region" description="Low complexity" evidence="1">
    <location>
        <begin position="144"/>
        <end position="153"/>
    </location>
</feature>
<evidence type="ECO:0008006" key="4">
    <source>
        <dbReference type="Google" id="ProtNLM"/>
    </source>
</evidence>
<evidence type="ECO:0000313" key="3">
    <source>
        <dbReference type="Proteomes" id="UP000228751"/>
    </source>
</evidence>
<accession>A0A2G4R8M9</accession>
<dbReference type="RefSeq" id="WP_099542177.1">
    <property type="nucleotide sequence ID" value="NZ_PEBQ01000184.1"/>
</dbReference>
<reference evidence="2 3" key="1">
    <citation type="submission" date="2017-10" db="EMBL/GenBank/DDBJ databases">
        <title>Genomic analysis of the genus Acetobacter.</title>
        <authorList>
            <person name="Kim K.H."/>
            <person name="Chun B.H."/>
            <person name="Son A.R."/>
            <person name="Jeon C.O."/>
        </authorList>
    </citation>
    <scope>NUCLEOTIDE SEQUENCE [LARGE SCALE GENOMIC DNA]</scope>
    <source>
        <strain evidence="2 3">LHT 2458</strain>
    </source>
</reference>
<sequence length="183" mass="19191">MSENQAADKGQEQSPECVIPHGLSIRELRGSVPGTLIINGQVDQAEISATTFVLGCQGELVKSKIDADTIIIQGEAKSVMANAGRVVITKQARLTDAKLIMANATGCAISEEAHLEGDVQIMIGRRTPSPMSSKVQDKPIPTAENKVVESSPSSEEEKPNEPVSSSGGDLGDSPELSIPLGDD</sequence>
<organism evidence="2 3">
    <name type="scientific">Acetobacter pomorum</name>
    <dbReference type="NCBI Taxonomy" id="65959"/>
    <lineage>
        <taxon>Bacteria</taxon>
        <taxon>Pseudomonadati</taxon>
        <taxon>Pseudomonadota</taxon>
        <taxon>Alphaproteobacteria</taxon>
        <taxon>Acetobacterales</taxon>
        <taxon>Acetobacteraceae</taxon>
        <taxon>Acetobacter</taxon>
    </lineage>
</organism>
<protein>
    <recommendedName>
        <fullName evidence="4">Polymer-forming cytoskeletal protein</fullName>
    </recommendedName>
</protein>
<feature type="region of interest" description="Disordered" evidence="1">
    <location>
        <begin position="125"/>
        <end position="183"/>
    </location>
</feature>
<name>A0A2G4R8M9_9PROT</name>